<dbReference type="EMBL" id="JBEPLY010000011">
    <property type="protein sequence ID" value="MET3601130.1"/>
    <property type="molecule type" value="Genomic_DNA"/>
</dbReference>
<sequence>MAEEQDAAKPAAPKKKTTRPKAQPSSHQTNGVIAPNIKRIDF</sequence>
<accession>A0ABV2IDY2</accession>
<organism evidence="2 3">
    <name type="scientific">Martelella mangrovi</name>
    <dbReference type="NCBI Taxonomy" id="1397477"/>
    <lineage>
        <taxon>Bacteria</taxon>
        <taxon>Pseudomonadati</taxon>
        <taxon>Pseudomonadota</taxon>
        <taxon>Alphaproteobacteria</taxon>
        <taxon>Hyphomicrobiales</taxon>
        <taxon>Aurantimonadaceae</taxon>
        <taxon>Martelella</taxon>
    </lineage>
</organism>
<evidence type="ECO:0000256" key="1">
    <source>
        <dbReference type="SAM" id="MobiDB-lite"/>
    </source>
</evidence>
<dbReference type="Proteomes" id="UP001549164">
    <property type="component" value="Unassembled WGS sequence"/>
</dbReference>
<proteinExistence type="predicted"/>
<evidence type="ECO:0000313" key="3">
    <source>
        <dbReference type="Proteomes" id="UP001549164"/>
    </source>
</evidence>
<name>A0ABV2IDY2_9HYPH</name>
<comment type="caution">
    <text evidence="2">The sequence shown here is derived from an EMBL/GenBank/DDBJ whole genome shotgun (WGS) entry which is preliminary data.</text>
</comment>
<protein>
    <submittedName>
        <fullName evidence="2">Uncharacterized protein</fullName>
    </submittedName>
</protein>
<evidence type="ECO:0000313" key="2">
    <source>
        <dbReference type="EMBL" id="MET3601130.1"/>
    </source>
</evidence>
<dbReference type="RefSeq" id="WP_354434980.1">
    <property type="nucleotide sequence ID" value="NZ_JBEPLY010000011.1"/>
</dbReference>
<feature type="region of interest" description="Disordered" evidence="1">
    <location>
        <begin position="1"/>
        <end position="42"/>
    </location>
</feature>
<reference evidence="2 3" key="1">
    <citation type="submission" date="2024-06" db="EMBL/GenBank/DDBJ databases">
        <title>Genomic Encyclopedia of Type Strains, Phase IV (KMG-IV): sequencing the most valuable type-strain genomes for metagenomic binning, comparative biology and taxonomic classification.</title>
        <authorList>
            <person name="Goeker M."/>
        </authorList>
    </citation>
    <scope>NUCLEOTIDE SEQUENCE [LARGE SCALE GENOMIC DNA]</scope>
    <source>
        <strain evidence="2 3">DSM 28102</strain>
    </source>
</reference>
<gene>
    <name evidence="2" type="ORF">ABID12_003081</name>
</gene>
<keyword evidence="3" id="KW-1185">Reference proteome</keyword>